<evidence type="ECO:0000313" key="3">
    <source>
        <dbReference type="EMBL" id="KKO19086.1"/>
    </source>
</evidence>
<keyword evidence="1" id="KW-0238">DNA-binding</keyword>
<evidence type="ECO:0000256" key="1">
    <source>
        <dbReference type="ARBA" id="ARBA00023125"/>
    </source>
</evidence>
<dbReference type="EMBL" id="LAQJ01000220">
    <property type="protein sequence ID" value="KKO19086.1"/>
    <property type="molecule type" value="Genomic_DNA"/>
</dbReference>
<accession>A0A0M2UVS4</accession>
<comment type="caution">
    <text evidence="3">The sequence shown here is derived from an EMBL/GenBank/DDBJ whole genome shotgun (WGS) entry which is preliminary data.</text>
</comment>
<dbReference type="Pfam" id="PF02311">
    <property type="entry name" value="AraC_binding"/>
    <property type="match status" value="1"/>
</dbReference>
<keyword evidence="4" id="KW-1185">Reference proteome</keyword>
<feature type="domain" description="AraC-type arabinose-binding/dimerisation" evidence="2">
    <location>
        <begin position="39"/>
        <end position="91"/>
    </location>
</feature>
<dbReference type="GO" id="GO:0003677">
    <property type="term" value="F:DNA binding"/>
    <property type="evidence" value="ECO:0007669"/>
    <property type="project" value="UniProtKB-KW"/>
</dbReference>
<protein>
    <recommendedName>
        <fullName evidence="2">AraC-type arabinose-binding/dimerisation domain-containing protein</fullName>
    </recommendedName>
</protein>
<dbReference type="GO" id="GO:0006355">
    <property type="term" value="P:regulation of DNA-templated transcription"/>
    <property type="evidence" value="ECO:0007669"/>
    <property type="project" value="InterPro"/>
</dbReference>
<proteinExistence type="predicted"/>
<gene>
    <name evidence="3" type="ORF">BROFUL_02200</name>
</gene>
<sequence>MNNVIVNNSKTQIIRDGFTQSSLSLGKKIILLFNVLKDSNLPLHSHSHIQFGYNFYGAYDFFIDGKKYNAKPSQSYLINSKISHSAIATSDYYSLDFKYLGNPLEKVCQFDVFEKEISNEECKFQKIHLENTIILKYTPIKEIVQLKLTSGDKERFFVVVKKRCQIKINVSSAELLPMNIYEINSSNHDINFELFKEGDEIFLFIIKST</sequence>
<dbReference type="InterPro" id="IPR011051">
    <property type="entry name" value="RmlC_Cupin_sf"/>
</dbReference>
<reference evidence="3 4" key="1">
    <citation type="journal article" date="2013" name="BMC Microbiol.">
        <title>Identification of the type II cytochrome c maturation pathway in anammox bacteria by comparative genomics.</title>
        <authorList>
            <person name="Ferousi C."/>
            <person name="Speth D.R."/>
            <person name="Reimann J."/>
            <person name="Op den Camp H.J."/>
            <person name="Allen J.W."/>
            <person name="Keltjens J.T."/>
            <person name="Jetten M.S."/>
        </authorList>
    </citation>
    <scope>NUCLEOTIDE SEQUENCE [LARGE SCALE GENOMIC DNA]</scope>
    <source>
        <strain evidence="3">RU1</strain>
    </source>
</reference>
<dbReference type="Gene3D" id="2.60.120.10">
    <property type="entry name" value="Jelly Rolls"/>
    <property type="match status" value="1"/>
</dbReference>
<organism evidence="3 4">
    <name type="scientific">Candidatus Brocadia fulgida</name>
    <dbReference type="NCBI Taxonomy" id="380242"/>
    <lineage>
        <taxon>Bacteria</taxon>
        <taxon>Pseudomonadati</taxon>
        <taxon>Planctomycetota</taxon>
        <taxon>Candidatus Brocadiia</taxon>
        <taxon>Candidatus Brocadiales</taxon>
        <taxon>Candidatus Brocadiaceae</taxon>
        <taxon>Candidatus Brocadia</taxon>
    </lineage>
</organism>
<dbReference type="InterPro" id="IPR014710">
    <property type="entry name" value="RmlC-like_jellyroll"/>
</dbReference>
<dbReference type="Proteomes" id="UP000034954">
    <property type="component" value="Unassembled WGS sequence"/>
</dbReference>
<evidence type="ECO:0000313" key="4">
    <source>
        <dbReference type="Proteomes" id="UP000034954"/>
    </source>
</evidence>
<name>A0A0M2UVS4_9BACT</name>
<dbReference type="InterPro" id="IPR003313">
    <property type="entry name" value="AraC-bd"/>
</dbReference>
<evidence type="ECO:0000259" key="2">
    <source>
        <dbReference type="Pfam" id="PF02311"/>
    </source>
</evidence>
<dbReference type="SUPFAM" id="SSF51182">
    <property type="entry name" value="RmlC-like cupins"/>
    <property type="match status" value="1"/>
</dbReference>
<dbReference type="AlphaFoldDB" id="A0A0M2UVS4"/>